<gene>
    <name evidence="2" type="ORF">H1V43_32345</name>
</gene>
<keyword evidence="3" id="KW-1185">Reference proteome</keyword>
<dbReference type="Proteomes" id="UP000586976">
    <property type="component" value="Unassembled WGS sequence"/>
</dbReference>
<evidence type="ECO:0000313" key="2">
    <source>
        <dbReference type="EMBL" id="MBA4865955.1"/>
    </source>
</evidence>
<dbReference type="RefSeq" id="WP_181867392.1">
    <property type="nucleotide sequence ID" value="NZ_JACEQY010000049.1"/>
</dbReference>
<keyword evidence="1" id="KW-0175">Coiled coil</keyword>
<evidence type="ECO:0000256" key="1">
    <source>
        <dbReference type="SAM" id="Coils"/>
    </source>
</evidence>
<evidence type="ECO:0000313" key="3">
    <source>
        <dbReference type="Proteomes" id="UP000586976"/>
    </source>
</evidence>
<sequence length="251" mass="27981">MNTRYRNKTAEIDAVQWTGHNADELSAFCSPFDFQLIDPEDRVEDPDETAAVRESEHGTWRGLTPGDWVVRRGEDLFECSAADFAKLYEPVPDVAPPVDRAAVLREAADEIGPLRKEHATWRKLGQQNLKRAHEENARLRAEQAATLERIREAIRRLAAHAVGFQDVLDDSDRGAWGKTIAADIAELRRMADEAQPDRASTSPTAVYLATPCDACRHTLNWHRNDIGCTVPSCVCGRFQPPAEAQQDGAQP</sequence>
<protein>
    <submittedName>
        <fullName evidence="2">Uncharacterized protein</fullName>
    </submittedName>
</protein>
<feature type="coiled-coil region" evidence="1">
    <location>
        <begin position="122"/>
        <end position="149"/>
    </location>
</feature>
<reference evidence="2 3" key="1">
    <citation type="submission" date="2020-07" db="EMBL/GenBank/DDBJ databases">
        <title>Streptomyces isolated from Indian soil.</title>
        <authorList>
            <person name="Mandal S."/>
            <person name="Maiti P.K."/>
        </authorList>
    </citation>
    <scope>NUCLEOTIDE SEQUENCE [LARGE SCALE GENOMIC DNA]</scope>
    <source>
        <strain evidence="2 3">PSKA54</strain>
    </source>
</reference>
<accession>A0A7W2D718</accession>
<dbReference type="EMBL" id="JACEQY010000049">
    <property type="protein sequence ID" value="MBA4865955.1"/>
    <property type="molecule type" value="Genomic_DNA"/>
</dbReference>
<comment type="caution">
    <text evidence="2">The sequence shown here is derived from an EMBL/GenBank/DDBJ whole genome shotgun (WGS) entry which is preliminary data.</text>
</comment>
<dbReference type="AlphaFoldDB" id="A0A7W2D718"/>
<proteinExistence type="predicted"/>
<organism evidence="2 3">
    <name type="scientific">Streptomyces himalayensis subsp. aureolus</name>
    <dbReference type="NCBI Taxonomy" id="2758039"/>
    <lineage>
        <taxon>Bacteria</taxon>
        <taxon>Bacillati</taxon>
        <taxon>Actinomycetota</taxon>
        <taxon>Actinomycetes</taxon>
        <taxon>Kitasatosporales</taxon>
        <taxon>Streptomycetaceae</taxon>
        <taxon>Streptomyces</taxon>
        <taxon>Streptomyces himalayensis</taxon>
    </lineage>
</organism>
<name>A0A7W2D718_9ACTN</name>